<comment type="caution">
    <text evidence="1">The sequence shown here is derived from an EMBL/GenBank/DDBJ whole genome shotgun (WGS) entry which is preliminary data.</text>
</comment>
<dbReference type="Proteomes" id="UP001148125">
    <property type="component" value="Unassembled WGS sequence"/>
</dbReference>
<keyword evidence="2" id="KW-1185">Reference proteome</keyword>
<accession>A0ABT5VEW6</accession>
<evidence type="ECO:0000313" key="1">
    <source>
        <dbReference type="EMBL" id="MDE5414006.1"/>
    </source>
</evidence>
<evidence type="ECO:0000313" key="2">
    <source>
        <dbReference type="Proteomes" id="UP001148125"/>
    </source>
</evidence>
<proteinExistence type="predicted"/>
<gene>
    <name evidence="1" type="ORF">N7Z68_11500</name>
</gene>
<name>A0ABT5VEW6_9BACI</name>
<organism evidence="1 2">
    <name type="scientific">Alkalihalobacterium chitinilyticum</name>
    <dbReference type="NCBI Taxonomy" id="2980103"/>
    <lineage>
        <taxon>Bacteria</taxon>
        <taxon>Bacillati</taxon>
        <taxon>Bacillota</taxon>
        <taxon>Bacilli</taxon>
        <taxon>Bacillales</taxon>
        <taxon>Bacillaceae</taxon>
        <taxon>Alkalihalobacterium</taxon>
    </lineage>
</organism>
<evidence type="ECO:0008006" key="3">
    <source>
        <dbReference type="Google" id="ProtNLM"/>
    </source>
</evidence>
<reference evidence="1" key="1">
    <citation type="submission" date="2024-05" db="EMBL/GenBank/DDBJ databases">
        <title>Alkalihalobacillus sp. strain MEB203 novel alkaliphilic bacterium from Lonar Lake, India.</title>
        <authorList>
            <person name="Joshi A."/>
            <person name="Thite S."/>
            <person name="Mengade P."/>
        </authorList>
    </citation>
    <scope>NUCLEOTIDE SEQUENCE</scope>
    <source>
        <strain evidence="1">MEB 203</strain>
    </source>
</reference>
<sequence>MEIKGMKSLGNEEMLELNGGAVINPITIRLAAGIVHAWTKTPQGQATIAKTAAWASGGFAAGREIYDWTR</sequence>
<dbReference type="RefSeq" id="WP_275118623.1">
    <property type="nucleotide sequence ID" value="NZ_JAOTPO010000007.1"/>
</dbReference>
<dbReference type="EMBL" id="JAOTPO010000007">
    <property type="protein sequence ID" value="MDE5414006.1"/>
    <property type="molecule type" value="Genomic_DNA"/>
</dbReference>
<protein>
    <recommendedName>
        <fullName evidence="3">Bacteriocin</fullName>
    </recommendedName>
</protein>